<sequence>MSTIDEIFATGATRKEKRAARRRALRALRPQRVPAGALTALALTLAGGLTAAEVVSALAGRPLRAVPYDRLAGITWGDRATMIAGAGTLVTGLALAAAGLLPGRARLIPVETADPHLVIGMTRRGLRNSLAAAVAAVEGVERARVRLRRGRVHIVATTGSLTTDGLVSAIRRAASARLADTGVLYGHEVRVRLHRKQI</sequence>
<evidence type="ECO:0000313" key="4">
    <source>
        <dbReference type="Proteomes" id="UP000265768"/>
    </source>
</evidence>
<keyword evidence="1" id="KW-0812">Transmembrane</keyword>
<keyword evidence="1" id="KW-1133">Transmembrane helix</keyword>
<feature type="transmembrane region" description="Helical" evidence="1">
    <location>
        <begin position="81"/>
        <end position="101"/>
    </location>
</feature>
<gene>
    <name evidence="3" type="ORF">D5H75_12630</name>
</gene>
<name>A0A3A4AVL0_9ACTN</name>
<accession>A0A3A4AVL0</accession>
<dbReference type="Proteomes" id="UP000265768">
    <property type="component" value="Unassembled WGS sequence"/>
</dbReference>
<dbReference type="Pfam" id="PF19803">
    <property type="entry name" value="DUF6286"/>
    <property type="match status" value="1"/>
</dbReference>
<reference evidence="3 4" key="1">
    <citation type="submission" date="2018-09" db="EMBL/GenBank/DDBJ databases">
        <title>YIM 75507 draft genome.</title>
        <authorList>
            <person name="Tang S."/>
            <person name="Feng Y."/>
        </authorList>
    </citation>
    <scope>NUCLEOTIDE SEQUENCE [LARGE SCALE GENOMIC DNA]</scope>
    <source>
        <strain evidence="3 4">YIM 75507</strain>
    </source>
</reference>
<dbReference type="InterPro" id="IPR046253">
    <property type="entry name" value="DUF6286"/>
</dbReference>
<dbReference type="AlphaFoldDB" id="A0A3A4AVL0"/>
<dbReference type="OrthoDB" id="3542723at2"/>
<organism evidence="3 4">
    <name type="scientific">Bailinhaonella thermotolerans</name>
    <dbReference type="NCBI Taxonomy" id="1070861"/>
    <lineage>
        <taxon>Bacteria</taxon>
        <taxon>Bacillati</taxon>
        <taxon>Actinomycetota</taxon>
        <taxon>Actinomycetes</taxon>
        <taxon>Streptosporangiales</taxon>
        <taxon>Streptosporangiaceae</taxon>
        <taxon>Bailinhaonella</taxon>
    </lineage>
</organism>
<feature type="domain" description="DUF6286" evidence="2">
    <location>
        <begin position="90"/>
        <end position="193"/>
    </location>
</feature>
<evidence type="ECO:0000259" key="2">
    <source>
        <dbReference type="Pfam" id="PF19803"/>
    </source>
</evidence>
<evidence type="ECO:0000313" key="3">
    <source>
        <dbReference type="EMBL" id="RJL32387.1"/>
    </source>
</evidence>
<protein>
    <recommendedName>
        <fullName evidence="2">DUF6286 domain-containing protein</fullName>
    </recommendedName>
</protein>
<keyword evidence="4" id="KW-1185">Reference proteome</keyword>
<dbReference type="EMBL" id="QZEY01000004">
    <property type="protein sequence ID" value="RJL32387.1"/>
    <property type="molecule type" value="Genomic_DNA"/>
</dbReference>
<dbReference type="RefSeq" id="WP_119926635.1">
    <property type="nucleotide sequence ID" value="NZ_QZEY01000004.1"/>
</dbReference>
<evidence type="ECO:0000256" key="1">
    <source>
        <dbReference type="SAM" id="Phobius"/>
    </source>
</evidence>
<comment type="caution">
    <text evidence="3">The sequence shown here is derived from an EMBL/GenBank/DDBJ whole genome shotgun (WGS) entry which is preliminary data.</text>
</comment>
<keyword evidence="1" id="KW-0472">Membrane</keyword>
<proteinExistence type="predicted"/>